<dbReference type="PROSITE" id="PS00197">
    <property type="entry name" value="2FE2S_FER_1"/>
    <property type="match status" value="1"/>
</dbReference>
<dbReference type="Proteomes" id="UP000666240">
    <property type="component" value="Unassembled WGS sequence"/>
</dbReference>
<dbReference type="SUPFAM" id="SSF47741">
    <property type="entry name" value="CO dehydrogenase ISP C-domain like"/>
    <property type="match status" value="1"/>
</dbReference>
<dbReference type="CDD" id="cd00207">
    <property type="entry name" value="fer2"/>
    <property type="match status" value="1"/>
</dbReference>
<dbReference type="RefSeq" id="WP_209336141.1">
    <property type="nucleotide sequence ID" value="NZ_JAGIYY010000005.1"/>
</dbReference>
<reference evidence="7" key="1">
    <citation type="submission" date="2021-03" db="EMBL/GenBank/DDBJ databases">
        <title>Genome sequencing and assembly of Tianweitania sediminis.</title>
        <authorList>
            <person name="Chhetri G."/>
        </authorList>
    </citation>
    <scope>NUCLEOTIDE SEQUENCE</scope>
    <source>
        <strain evidence="7">Z8</strain>
    </source>
</reference>
<dbReference type="InterPro" id="IPR051452">
    <property type="entry name" value="Diverse_Oxidoreductases"/>
</dbReference>
<keyword evidence="1" id="KW-0001">2Fe-2S</keyword>
<comment type="caution">
    <text evidence="7">The sequence shown here is derived from an EMBL/GenBank/DDBJ whole genome shotgun (WGS) entry which is preliminary data.</text>
</comment>
<dbReference type="GO" id="GO:0046872">
    <property type="term" value="F:metal ion binding"/>
    <property type="evidence" value="ECO:0007669"/>
    <property type="project" value="UniProtKB-KW"/>
</dbReference>
<evidence type="ECO:0000256" key="1">
    <source>
        <dbReference type="ARBA" id="ARBA00022714"/>
    </source>
</evidence>
<evidence type="ECO:0000259" key="6">
    <source>
        <dbReference type="PROSITE" id="PS51085"/>
    </source>
</evidence>
<gene>
    <name evidence="7" type="ORF">J5Y06_15735</name>
</gene>
<evidence type="ECO:0000313" key="7">
    <source>
        <dbReference type="EMBL" id="MBP0440108.1"/>
    </source>
</evidence>
<dbReference type="EMBL" id="JAGIYY010000005">
    <property type="protein sequence ID" value="MBP0440108.1"/>
    <property type="molecule type" value="Genomic_DNA"/>
</dbReference>
<evidence type="ECO:0000256" key="3">
    <source>
        <dbReference type="ARBA" id="ARBA00023002"/>
    </source>
</evidence>
<evidence type="ECO:0000256" key="5">
    <source>
        <dbReference type="ARBA" id="ARBA00023014"/>
    </source>
</evidence>
<dbReference type="InterPro" id="IPR036884">
    <property type="entry name" value="2Fe-2S-bd_dom_sf"/>
</dbReference>
<name>A0A8J7R094_9HYPH</name>
<dbReference type="PANTHER" id="PTHR44379:SF5">
    <property type="entry name" value="OXIDOREDUCTASE WITH IRON-SULFUR SUBUNIT"/>
    <property type="match status" value="1"/>
</dbReference>
<feature type="domain" description="2Fe-2S ferredoxin-type" evidence="6">
    <location>
        <begin position="1"/>
        <end position="77"/>
    </location>
</feature>
<dbReference type="PANTHER" id="PTHR44379">
    <property type="entry name" value="OXIDOREDUCTASE WITH IRON-SULFUR SUBUNIT"/>
    <property type="match status" value="1"/>
</dbReference>
<protein>
    <submittedName>
        <fullName evidence="7">(2Fe-2S)-binding protein</fullName>
    </submittedName>
</protein>
<dbReference type="Gene3D" id="1.10.150.120">
    <property type="entry name" value="[2Fe-2S]-binding domain"/>
    <property type="match status" value="1"/>
</dbReference>
<organism evidence="7 8">
    <name type="scientific">Tianweitania sediminis</name>
    <dbReference type="NCBI Taxonomy" id="1502156"/>
    <lineage>
        <taxon>Bacteria</taxon>
        <taxon>Pseudomonadati</taxon>
        <taxon>Pseudomonadota</taxon>
        <taxon>Alphaproteobacteria</taxon>
        <taxon>Hyphomicrobiales</taxon>
        <taxon>Phyllobacteriaceae</taxon>
        <taxon>Tianweitania</taxon>
    </lineage>
</organism>
<dbReference type="InterPro" id="IPR006058">
    <property type="entry name" value="2Fe2S_fd_BS"/>
</dbReference>
<dbReference type="PROSITE" id="PS51085">
    <property type="entry name" value="2FE2S_FER_2"/>
    <property type="match status" value="1"/>
</dbReference>
<dbReference type="SUPFAM" id="SSF54292">
    <property type="entry name" value="2Fe-2S ferredoxin-like"/>
    <property type="match status" value="1"/>
</dbReference>
<dbReference type="Pfam" id="PF01799">
    <property type="entry name" value="Fer2_2"/>
    <property type="match status" value="1"/>
</dbReference>
<dbReference type="GO" id="GO:0016491">
    <property type="term" value="F:oxidoreductase activity"/>
    <property type="evidence" value="ECO:0007669"/>
    <property type="project" value="UniProtKB-KW"/>
</dbReference>
<dbReference type="InterPro" id="IPR002888">
    <property type="entry name" value="2Fe-2S-bd"/>
</dbReference>
<sequence>MSVTFRLNGQTTRFHDDPMTPLIDVLRREKFLTGAKPVCREGFCGACTVQVDGEAQMACLKPMGLLDGREVTTIEGLGNGREPLHPLQVAFAAADVVQCGMCFPGMVMALSAFVRDHPEADRTAIKTAMVGNICRCTGYERIIDAVVDHLKDGAAPKAELADV</sequence>
<evidence type="ECO:0000313" key="8">
    <source>
        <dbReference type="Proteomes" id="UP000666240"/>
    </source>
</evidence>
<keyword evidence="4" id="KW-0408">Iron</keyword>
<dbReference type="InterPro" id="IPR036010">
    <property type="entry name" value="2Fe-2S_ferredoxin-like_sf"/>
</dbReference>
<keyword evidence="3" id="KW-0560">Oxidoreductase</keyword>
<dbReference type="GO" id="GO:0051537">
    <property type="term" value="F:2 iron, 2 sulfur cluster binding"/>
    <property type="evidence" value="ECO:0007669"/>
    <property type="project" value="UniProtKB-KW"/>
</dbReference>
<proteinExistence type="predicted"/>
<dbReference type="Pfam" id="PF00111">
    <property type="entry name" value="Fer2"/>
    <property type="match status" value="1"/>
</dbReference>
<keyword evidence="5" id="KW-0411">Iron-sulfur</keyword>
<evidence type="ECO:0000256" key="4">
    <source>
        <dbReference type="ARBA" id="ARBA00023004"/>
    </source>
</evidence>
<dbReference type="AlphaFoldDB" id="A0A8J7R094"/>
<keyword evidence="8" id="KW-1185">Reference proteome</keyword>
<dbReference type="Gene3D" id="3.10.20.30">
    <property type="match status" value="1"/>
</dbReference>
<accession>A0A8J7R094</accession>
<dbReference type="InterPro" id="IPR012675">
    <property type="entry name" value="Beta-grasp_dom_sf"/>
</dbReference>
<keyword evidence="2" id="KW-0479">Metal-binding</keyword>
<evidence type="ECO:0000256" key="2">
    <source>
        <dbReference type="ARBA" id="ARBA00022723"/>
    </source>
</evidence>
<dbReference type="InterPro" id="IPR001041">
    <property type="entry name" value="2Fe-2S_ferredoxin-type"/>
</dbReference>